<dbReference type="InterPro" id="IPR056924">
    <property type="entry name" value="SH3_Tf2-1"/>
</dbReference>
<organism evidence="2">
    <name type="scientific">Tanacetum cinerariifolium</name>
    <name type="common">Dalmatian daisy</name>
    <name type="synonym">Chrysanthemum cinerariifolium</name>
    <dbReference type="NCBI Taxonomy" id="118510"/>
    <lineage>
        <taxon>Eukaryota</taxon>
        <taxon>Viridiplantae</taxon>
        <taxon>Streptophyta</taxon>
        <taxon>Embryophyta</taxon>
        <taxon>Tracheophyta</taxon>
        <taxon>Spermatophyta</taxon>
        <taxon>Magnoliopsida</taxon>
        <taxon>eudicotyledons</taxon>
        <taxon>Gunneridae</taxon>
        <taxon>Pentapetalae</taxon>
        <taxon>asterids</taxon>
        <taxon>campanulids</taxon>
        <taxon>Asterales</taxon>
        <taxon>Asteraceae</taxon>
        <taxon>Asteroideae</taxon>
        <taxon>Anthemideae</taxon>
        <taxon>Anthemidinae</taxon>
        <taxon>Tanacetum</taxon>
    </lineage>
</organism>
<dbReference type="Pfam" id="PF24626">
    <property type="entry name" value="SH3_Tf2-1"/>
    <property type="match status" value="1"/>
</dbReference>
<dbReference type="EMBL" id="BKCJ010043600">
    <property type="protein sequence ID" value="GEW05790.1"/>
    <property type="molecule type" value="Genomic_DNA"/>
</dbReference>
<feature type="domain" description="Tf2-1-like SH3-like" evidence="1">
    <location>
        <begin position="174"/>
        <end position="237"/>
    </location>
</feature>
<dbReference type="GO" id="GO:0003964">
    <property type="term" value="F:RNA-directed DNA polymerase activity"/>
    <property type="evidence" value="ECO:0007669"/>
    <property type="project" value="UniProtKB-KW"/>
</dbReference>
<proteinExistence type="predicted"/>
<name>A0A699GS60_TANCI</name>
<evidence type="ECO:0000259" key="1">
    <source>
        <dbReference type="Pfam" id="PF24626"/>
    </source>
</evidence>
<protein>
    <submittedName>
        <fullName evidence="2">Putative reverse transcriptase domain-containing protein</fullName>
    </submittedName>
</protein>
<keyword evidence="2" id="KW-0695">RNA-directed DNA polymerase</keyword>
<reference evidence="2" key="1">
    <citation type="journal article" date="2019" name="Sci. Rep.">
        <title>Draft genome of Tanacetum cinerariifolium, the natural source of mosquito coil.</title>
        <authorList>
            <person name="Yamashiro T."/>
            <person name="Shiraishi A."/>
            <person name="Satake H."/>
            <person name="Nakayama K."/>
        </authorList>
    </citation>
    <scope>NUCLEOTIDE SEQUENCE</scope>
</reference>
<sequence>MKIIPNEEEVVIDAIPLDVKSPNIVDLKIHKDGKKSYYQIIRADGNSKMYMVFNRMLKKFDREDLEDLYNLVKAKYGSTRPVEDLDLLLGGNLKTMFEPHVEDQVWMKQHGYKVLESKLYDFCKVGDAQLTGLEIIHETTKKIFQIKKHVQAARNRQKSLSDRNRNPMKFQVRDMVMLKVSPKKGVIRFGKRRKLNPHYIGPFKVLTKVGTASYRLKLPDKLSSVHSTFHVSNLKKCYADELLAISLDEFQIDGKLNFIKETVEIMDREVKQLKQICIPIVKVHWNSRRGLEFT</sequence>
<accession>A0A699GS60</accession>
<dbReference type="AlphaFoldDB" id="A0A699GS60"/>
<dbReference type="PANTHER" id="PTHR46148:SF59">
    <property type="entry name" value="NUCLEOTIDYLTRANSFERASE, RIBONUCLEASE H"/>
    <property type="match status" value="1"/>
</dbReference>
<keyword evidence="2" id="KW-0548">Nucleotidyltransferase</keyword>
<evidence type="ECO:0000313" key="2">
    <source>
        <dbReference type="EMBL" id="GEW05790.1"/>
    </source>
</evidence>
<comment type="caution">
    <text evidence="2">The sequence shown here is derived from an EMBL/GenBank/DDBJ whole genome shotgun (WGS) entry which is preliminary data.</text>
</comment>
<gene>
    <name evidence="2" type="ORF">Tci_177766</name>
</gene>
<dbReference type="PANTHER" id="PTHR46148">
    <property type="entry name" value="CHROMO DOMAIN-CONTAINING PROTEIN"/>
    <property type="match status" value="1"/>
</dbReference>
<keyword evidence="2" id="KW-0808">Transferase</keyword>